<dbReference type="Pfam" id="PF00172">
    <property type="entry name" value="Zn_clus"/>
    <property type="match status" value="1"/>
</dbReference>
<evidence type="ECO:0000259" key="2">
    <source>
        <dbReference type="PROSITE" id="PS50048"/>
    </source>
</evidence>
<dbReference type="EMBL" id="JAACJM010000004">
    <property type="protein sequence ID" value="KAF5373081.1"/>
    <property type="molecule type" value="Genomic_DNA"/>
</dbReference>
<organism evidence="3 4">
    <name type="scientific">Tetrapyrgos nigripes</name>
    <dbReference type="NCBI Taxonomy" id="182062"/>
    <lineage>
        <taxon>Eukaryota</taxon>
        <taxon>Fungi</taxon>
        <taxon>Dikarya</taxon>
        <taxon>Basidiomycota</taxon>
        <taxon>Agaricomycotina</taxon>
        <taxon>Agaricomycetes</taxon>
        <taxon>Agaricomycetidae</taxon>
        <taxon>Agaricales</taxon>
        <taxon>Marasmiineae</taxon>
        <taxon>Marasmiaceae</taxon>
        <taxon>Tetrapyrgos</taxon>
    </lineage>
</organism>
<dbReference type="GO" id="GO:0000981">
    <property type="term" value="F:DNA-binding transcription factor activity, RNA polymerase II-specific"/>
    <property type="evidence" value="ECO:0007669"/>
    <property type="project" value="InterPro"/>
</dbReference>
<dbReference type="Proteomes" id="UP000559256">
    <property type="component" value="Unassembled WGS sequence"/>
</dbReference>
<gene>
    <name evidence="3" type="ORF">D9758_001455</name>
</gene>
<feature type="compositionally biased region" description="Low complexity" evidence="1">
    <location>
        <begin position="239"/>
        <end position="253"/>
    </location>
</feature>
<sequence length="421" mass="46960">MKSIKNITTTVYGHPLPGSGRRCDACSDRHVKCHKKLPDEDCRWCRNNGKSCTYWRLKERKSRKQGQWQGMSVFQVSKSCASGQVKTRGGAKDNKVYLMTPEGRDDPTLISLGEETTEKYVHIIDLKGPRKPVRKKPRKPVSFSSSIHLFSVNPMRNMIPKSPLSRISRTTTQNSFQSSSYPYDEVDDYYRSPYPERQASTYHTAPTPPEIESTQQVVIQPPTVTQIGRPDPESDTDSSDSSHSQSSTVSSSLTMAEPVRIFSPVPRKPYVDISHLHLLAGGYGASTEHANENHVNHESDAPFNGVAMTPFHSRPPRPLRYCPASFGLQLKELQSLIYLDSATSRPFSDFAMDVDLAYPPGLPDPSAGLGVPMMGLSMLSGPVLNHTMNYYSQYLQHETAGIAIEGVDLNLHYSYDSFAQL</sequence>
<evidence type="ECO:0000313" key="3">
    <source>
        <dbReference type="EMBL" id="KAF5373081.1"/>
    </source>
</evidence>
<feature type="region of interest" description="Disordered" evidence="1">
    <location>
        <begin position="158"/>
        <end position="253"/>
    </location>
</feature>
<proteinExistence type="predicted"/>
<dbReference type="SUPFAM" id="SSF57701">
    <property type="entry name" value="Zn2/Cys6 DNA-binding domain"/>
    <property type="match status" value="1"/>
</dbReference>
<dbReference type="CDD" id="cd00067">
    <property type="entry name" value="GAL4"/>
    <property type="match status" value="1"/>
</dbReference>
<keyword evidence="4" id="KW-1185">Reference proteome</keyword>
<feature type="domain" description="Zn(2)-C6 fungal-type" evidence="2">
    <location>
        <begin position="22"/>
        <end position="54"/>
    </location>
</feature>
<feature type="compositionally biased region" description="Polar residues" evidence="1">
    <location>
        <begin position="165"/>
        <end position="181"/>
    </location>
</feature>
<feature type="compositionally biased region" description="Low complexity" evidence="1">
    <location>
        <begin position="214"/>
        <end position="227"/>
    </location>
</feature>
<dbReference type="InterPro" id="IPR036864">
    <property type="entry name" value="Zn2-C6_fun-type_DNA-bd_sf"/>
</dbReference>
<accession>A0A8H5GXF8</accession>
<dbReference type="Gene3D" id="4.10.240.10">
    <property type="entry name" value="Zn(2)-C6 fungal-type DNA-binding domain"/>
    <property type="match status" value="1"/>
</dbReference>
<dbReference type="InterPro" id="IPR001138">
    <property type="entry name" value="Zn2Cys6_DnaBD"/>
</dbReference>
<comment type="caution">
    <text evidence="3">The sequence shown here is derived from an EMBL/GenBank/DDBJ whole genome shotgun (WGS) entry which is preliminary data.</text>
</comment>
<dbReference type="PROSITE" id="PS50048">
    <property type="entry name" value="ZN2_CY6_FUNGAL_2"/>
    <property type="match status" value="1"/>
</dbReference>
<name>A0A8H5GXF8_9AGAR</name>
<dbReference type="GO" id="GO:0008270">
    <property type="term" value="F:zinc ion binding"/>
    <property type="evidence" value="ECO:0007669"/>
    <property type="project" value="InterPro"/>
</dbReference>
<reference evidence="3 4" key="1">
    <citation type="journal article" date="2020" name="ISME J.">
        <title>Uncovering the hidden diversity of litter-decomposition mechanisms in mushroom-forming fungi.</title>
        <authorList>
            <person name="Floudas D."/>
            <person name="Bentzer J."/>
            <person name="Ahren D."/>
            <person name="Johansson T."/>
            <person name="Persson P."/>
            <person name="Tunlid A."/>
        </authorList>
    </citation>
    <scope>NUCLEOTIDE SEQUENCE [LARGE SCALE GENOMIC DNA]</scope>
    <source>
        <strain evidence="3 4">CBS 291.85</strain>
    </source>
</reference>
<evidence type="ECO:0000256" key="1">
    <source>
        <dbReference type="SAM" id="MobiDB-lite"/>
    </source>
</evidence>
<protein>
    <recommendedName>
        <fullName evidence="2">Zn(2)-C6 fungal-type domain-containing protein</fullName>
    </recommendedName>
</protein>
<dbReference type="AlphaFoldDB" id="A0A8H5GXF8"/>
<evidence type="ECO:0000313" key="4">
    <source>
        <dbReference type="Proteomes" id="UP000559256"/>
    </source>
</evidence>